<dbReference type="WBParaSite" id="TCNE_0001508601-mRNA-1">
    <property type="protein sequence ID" value="TCNE_0001508601-mRNA-1"/>
    <property type="gene ID" value="TCNE_0001508601"/>
</dbReference>
<evidence type="ECO:0000313" key="2">
    <source>
        <dbReference type="Proteomes" id="UP000050794"/>
    </source>
</evidence>
<evidence type="ECO:0000313" key="3">
    <source>
        <dbReference type="WBParaSite" id="TCNE_0001508601-mRNA-1"/>
    </source>
</evidence>
<organism evidence="2 3">
    <name type="scientific">Toxocara canis</name>
    <name type="common">Canine roundworm</name>
    <dbReference type="NCBI Taxonomy" id="6265"/>
    <lineage>
        <taxon>Eukaryota</taxon>
        <taxon>Metazoa</taxon>
        <taxon>Ecdysozoa</taxon>
        <taxon>Nematoda</taxon>
        <taxon>Chromadorea</taxon>
        <taxon>Rhabditida</taxon>
        <taxon>Spirurina</taxon>
        <taxon>Ascaridomorpha</taxon>
        <taxon>Ascaridoidea</taxon>
        <taxon>Toxocaridae</taxon>
        <taxon>Toxocara</taxon>
    </lineage>
</organism>
<evidence type="ECO:0000313" key="1">
    <source>
        <dbReference type="EMBL" id="VDM46407.1"/>
    </source>
</evidence>
<proteinExistence type="predicted"/>
<keyword evidence="2" id="KW-1185">Reference proteome</keyword>
<sequence>MSMLLCELPASNSTRTEQLLMNDWMPRNDDASSCALNSTIGISSRLQHKSSSLMAESNTSGENRATTAIAQGLAFVLITRLQEWCRQLLWLTIICVIGCCGDSITESARSKTIRHVRRNIRAQCTTTRMKSIAAIEMQLLCHLTQSHGVTSYRRRVTSRAPSPQLYDISEEAEIEY</sequence>
<dbReference type="AlphaFoldDB" id="A0A183V2W6"/>
<protein>
    <submittedName>
        <fullName evidence="3">Secreted protein</fullName>
    </submittedName>
</protein>
<dbReference type="EMBL" id="UYWY01022622">
    <property type="protein sequence ID" value="VDM46407.1"/>
    <property type="molecule type" value="Genomic_DNA"/>
</dbReference>
<name>A0A183V2W6_TOXCA</name>
<dbReference type="Proteomes" id="UP000050794">
    <property type="component" value="Unassembled WGS sequence"/>
</dbReference>
<gene>
    <name evidence="1" type="ORF">TCNE_LOCUS15086</name>
</gene>
<reference evidence="1 2" key="2">
    <citation type="submission" date="2018-11" db="EMBL/GenBank/DDBJ databases">
        <authorList>
            <consortium name="Pathogen Informatics"/>
        </authorList>
    </citation>
    <scope>NUCLEOTIDE SEQUENCE [LARGE SCALE GENOMIC DNA]</scope>
</reference>
<accession>A0A183V2W6</accession>
<reference evidence="3" key="1">
    <citation type="submission" date="2016-06" db="UniProtKB">
        <authorList>
            <consortium name="WormBaseParasite"/>
        </authorList>
    </citation>
    <scope>IDENTIFICATION</scope>
</reference>